<keyword evidence="6" id="KW-1185">Reference proteome</keyword>
<dbReference type="AlphaFoldDB" id="A0A9P9F6I0"/>
<keyword evidence="2 3" id="KW-0378">Hydrolase</keyword>
<accession>A0A9P9F6I0</accession>
<dbReference type="InterPro" id="IPR029058">
    <property type="entry name" value="AB_hydrolase_fold"/>
</dbReference>
<sequence length="525" mass="57225">MSQTSESPLATLDSGSIEGVNLPHGVRRFLGIPFAAPPIGDLRWRPPQPVAPWTGTRKTLTYGPSSMQSPPSPTSIYFGGEDNFSEDCLYLNVWAGPAEHTNQPVIVWLHFGAHQFGSGSNSMYDGAMLAVEGTIVVSINWRLGRFGFLAHPELSAESPHGSSGNYGLMDQIAALKWVQQNIKAFGGDASNVTLAGVSAGANSVNALRASALAKGLFSKVIAMSGSGVSPPSDGQGHPSSFSTLAAAEQAGAELVELIGASSISEMRKLPADTIRAAKLPRVKGCWSFDQFPQAKLSLHVFDTSYPIVDGYVLKETPLQAFLSCTIIDVPMLASNTGNEASGLPYIQTLTEYTTYIATTFPDHAEELLSLYPAENDEQVRFASWDFIQDQIFVWSTWSSARLQAQRLSSPAWYYRFLHAPPTPKDSAEGEYVGAFHAADVLYAFGNLGMRDWDWKTVDWDLSTKMKQVWLSFVRTGRPDTEEAWPVLGSNLKATTWDKHPMVVTSGPALNRMAFWDRLYGVELAI</sequence>
<evidence type="ECO:0000313" key="6">
    <source>
        <dbReference type="Proteomes" id="UP000738349"/>
    </source>
</evidence>
<dbReference type="PANTHER" id="PTHR11559">
    <property type="entry name" value="CARBOXYLESTERASE"/>
    <property type="match status" value="1"/>
</dbReference>
<dbReference type="OrthoDB" id="408631at2759"/>
<dbReference type="Pfam" id="PF00135">
    <property type="entry name" value="COesterase"/>
    <property type="match status" value="1"/>
</dbReference>
<dbReference type="InterPro" id="IPR050309">
    <property type="entry name" value="Type-B_Carboxylest/Lipase"/>
</dbReference>
<dbReference type="Gene3D" id="3.40.50.1820">
    <property type="entry name" value="alpha/beta hydrolase"/>
    <property type="match status" value="1"/>
</dbReference>
<dbReference type="SUPFAM" id="SSF53474">
    <property type="entry name" value="alpha/beta-Hydrolases"/>
    <property type="match status" value="1"/>
</dbReference>
<dbReference type="EMBL" id="JAGMUV010000006">
    <property type="protein sequence ID" value="KAH7153557.1"/>
    <property type="molecule type" value="Genomic_DNA"/>
</dbReference>
<dbReference type="Proteomes" id="UP000738349">
    <property type="component" value="Unassembled WGS sequence"/>
</dbReference>
<dbReference type="PROSITE" id="PS00122">
    <property type="entry name" value="CARBOXYLESTERASE_B_1"/>
    <property type="match status" value="1"/>
</dbReference>
<dbReference type="GO" id="GO:0016787">
    <property type="term" value="F:hydrolase activity"/>
    <property type="evidence" value="ECO:0007669"/>
    <property type="project" value="UniProtKB-KW"/>
</dbReference>
<dbReference type="InterPro" id="IPR002018">
    <property type="entry name" value="CarbesteraseB"/>
</dbReference>
<evidence type="ECO:0000256" key="3">
    <source>
        <dbReference type="RuleBase" id="RU361235"/>
    </source>
</evidence>
<feature type="domain" description="Carboxylesterase type B" evidence="4">
    <location>
        <begin position="7"/>
        <end position="515"/>
    </location>
</feature>
<dbReference type="InterPro" id="IPR019826">
    <property type="entry name" value="Carboxylesterase_B_AS"/>
</dbReference>
<evidence type="ECO:0000313" key="5">
    <source>
        <dbReference type="EMBL" id="KAH7153557.1"/>
    </source>
</evidence>
<evidence type="ECO:0000256" key="1">
    <source>
        <dbReference type="ARBA" id="ARBA00005964"/>
    </source>
</evidence>
<organism evidence="5 6">
    <name type="scientific">Dactylonectria macrodidyma</name>
    <dbReference type="NCBI Taxonomy" id="307937"/>
    <lineage>
        <taxon>Eukaryota</taxon>
        <taxon>Fungi</taxon>
        <taxon>Dikarya</taxon>
        <taxon>Ascomycota</taxon>
        <taxon>Pezizomycotina</taxon>
        <taxon>Sordariomycetes</taxon>
        <taxon>Hypocreomycetidae</taxon>
        <taxon>Hypocreales</taxon>
        <taxon>Nectriaceae</taxon>
        <taxon>Dactylonectria</taxon>
    </lineage>
</organism>
<name>A0A9P9F6I0_9HYPO</name>
<gene>
    <name evidence="5" type="ORF">EDB81DRAFT_456774</name>
</gene>
<proteinExistence type="inferred from homology"/>
<evidence type="ECO:0000259" key="4">
    <source>
        <dbReference type="Pfam" id="PF00135"/>
    </source>
</evidence>
<protein>
    <recommendedName>
        <fullName evidence="3">Carboxylic ester hydrolase</fullName>
        <ecNumber evidence="3">3.1.1.-</ecNumber>
    </recommendedName>
</protein>
<evidence type="ECO:0000256" key="2">
    <source>
        <dbReference type="ARBA" id="ARBA00022801"/>
    </source>
</evidence>
<comment type="similarity">
    <text evidence="1 3">Belongs to the type-B carboxylesterase/lipase family.</text>
</comment>
<comment type="caution">
    <text evidence="5">The sequence shown here is derived from an EMBL/GenBank/DDBJ whole genome shotgun (WGS) entry which is preliminary data.</text>
</comment>
<dbReference type="EC" id="3.1.1.-" evidence="3"/>
<reference evidence="5" key="1">
    <citation type="journal article" date="2021" name="Nat. Commun.">
        <title>Genetic determinants of endophytism in the Arabidopsis root mycobiome.</title>
        <authorList>
            <person name="Mesny F."/>
            <person name="Miyauchi S."/>
            <person name="Thiergart T."/>
            <person name="Pickel B."/>
            <person name="Atanasova L."/>
            <person name="Karlsson M."/>
            <person name="Huettel B."/>
            <person name="Barry K.W."/>
            <person name="Haridas S."/>
            <person name="Chen C."/>
            <person name="Bauer D."/>
            <person name="Andreopoulos W."/>
            <person name="Pangilinan J."/>
            <person name="LaButti K."/>
            <person name="Riley R."/>
            <person name="Lipzen A."/>
            <person name="Clum A."/>
            <person name="Drula E."/>
            <person name="Henrissat B."/>
            <person name="Kohler A."/>
            <person name="Grigoriev I.V."/>
            <person name="Martin F.M."/>
            <person name="Hacquard S."/>
        </authorList>
    </citation>
    <scope>NUCLEOTIDE SEQUENCE</scope>
    <source>
        <strain evidence="5">MPI-CAGE-AT-0147</strain>
    </source>
</reference>